<feature type="domain" description="Metallo-beta-lactamase" evidence="1">
    <location>
        <begin position="31"/>
        <end position="246"/>
    </location>
</feature>
<sequence>MNGSFTSKHFTLEKVSEHVYSAIAKEDGGSGANAGFVNLGDKTIVFDTFNTQQAAEDLKILAENITGQPVKWVINSHWHGDHIRGNQVFKDSQIISSNLTYSKMKDTHPTRIKKQKDDIEGLTNYIQTLKEQLTQNGEMELHNQIGFLMELKLSLPTLELVLPSQTFHDEISFYGSERSAKLFTLGGGHSFCDSMLYIPDEKVMFMGDLLFVHCHPTFFEETNPLKWMEILKKIHTLEIDAAIPGHGLVGTKEDITLLTRYINELCLITSEGLTNKNIKVPDRYKHWSSPENYIQNVTRIVEWKKITME</sequence>
<dbReference type="InterPro" id="IPR050855">
    <property type="entry name" value="NDM-1-like"/>
</dbReference>
<gene>
    <name evidence="2" type="ORF">ACFSCX_25030</name>
</gene>
<dbReference type="PANTHER" id="PTHR42951">
    <property type="entry name" value="METALLO-BETA-LACTAMASE DOMAIN-CONTAINING"/>
    <property type="match status" value="1"/>
</dbReference>
<dbReference type="EMBL" id="JBHUEM010000057">
    <property type="protein sequence ID" value="MFD1739736.1"/>
    <property type="molecule type" value="Genomic_DNA"/>
</dbReference>
<name>A0ABW4LYP6_9BACI</name>
<accession>A0ABW4LYP6</accession>
<dbReference type="InterPro" id="IPR036866">
    <property type="entry name" value="RibonucZ/Hydroxyglut_hydro"/>
</dbReference>
<dbReference type="CDD" id="cd16282">
    <property type="entry name" value="metallo-hydrolase-like_MBL-fold"/>
    <property type="match status" value="1"/>
</dbReference>
<dbReference type="InterPro" id="IPR001279">
    <property type="entry name" value="Metallo-B-lactamas"/>
</dbReference>
<protein>
    <submittedName>
        <fullName evidence="2">MBL fold metallo-hydrolase</fullName>
    </submittedName>
</protein>
<proteinExistence type="predicted"/>
<dbReference type="PANTHER" id="PTHR42951:SF4">
    <property type="entry name" value="ACYL-COENZYME A THIOESTERASE MBLAC2"/>
    <property type="match status" value="1"/>
</dbReference>
<comment type="caution">
    <text evidence="2">The sequence shown here is derived from an EMBL/GenBank/DDBJ whole genome shotgun (WGS) entry which is preliminary data.</text>
</comment>
<dbReference type="Gene3D" id="3.60.15.10">
    <property type="entry name" value="Ribonuclease Z/Hydroxyacylglutathione hydrolase-like"/>
    <property type="match status" value="1"/>
</dbReference>
<dbReference type="Proteomes" id="UP001597214">
    <property type="component" value="Unassembled WGS sequence"/>
</dbReference>
<dbReference type="SMART" id="SM00849">
    <property type="entry name" value="Lactamase_B"/>
    <property type="match status" value="1"/>
</dbReference>
<keyword evidence="3" id="KW-1185">Reference proteome</keyword>
<reference evidence="3" key="1">
    <citation type="journal article" date="2019" name="Int. J. Syst. Evol. Microbiol.">
        <title>The Global Catalogue of Microorganisms (GCM) 10K type strain sequencing project: providing services to taxonomists for standard genome sequencing and annotation.</title>
        <authorList>
            <consortium name="The Broad Institute Genomics Platform"/>
            <consortium name="The Broad Institute Genome Sequencing Center for Infectious Disease"/>
            <person name="Wu L."/>
            <person name="Ma J."/>
        </authorList>
    </citation>
    <scope>NUCLEOTIDE SEQUENCE [LARGE SCALE GENOMIC DNA]</scope>
    <source>
        <strain evidence="3">CCUG 49339</strain>
    </source>
</reference>
<evidence type="ECO:0000313" key="2">
    <source>
        <dbReference type="EMBL" id="MFD1739736.1"/>
    </source>
</evidence>
<dbReference type="Pfam" id="PF00753">
    <property type="entry name" value="Lactamase_B"/>
    <property type="match status" value="1"/>
</dbReference>
<dbReference type="SUPFAM" id="SSF56281">
    <property type="entry name" value="Metallo-hydrolase/oxidoreductase"/>
    <property type="match status" value="1"/>
</dbReference>
<evidence type="ECO:0000313" key="3">
    <source>
        <dbReference type="Proteomes" id="UP001597214"/>
    </source>
</evidence>
<dbReference type="RefSeq" id="WP_377930989.1">
    <property type="nucleotide sequence ID" value="NZ_JBHUEM010000057.1"/>
</dbReference>
<organism evidence="2 3">
    <name type="scientific">Bacillus salitolerans</name>
    <dbReference type="NCBI Taxonomy" id="1437434"/>
    <lineage>
        <taxon>Bacteria</taxon>
        <taxon>Bacillati</taxon>
        <taxon>Bacillota</taxon>
        <taxon>Bacilli</taxon>
        <taxon>Bacillales</taxon>
        <taxon>Bacillaceae</taxon>
        <taxon>Bacillus</taxon>
    </lineage>
</organism>
<evidence type="ECO:0000259" key="1">
    <source>
        <dbReference type="SMART" id="SM00849"/>
    </source>
</evidence>